<evidence type="ECO:0000256" key="2">
    <source>
        <dbReference type="SAM" id="SignalP"/>
    </source>
</evidence>
<proteinExistence type="predicted"/>
<dbReference type="Proteomes" id="UP000006898">
    <property type="component" value="Chromosome"/>
</dbReference>
<dbReference type="EMBL" id="FP565575">
    <property type="protein sequence ID" value="CBE67334.1"/>
    <property type="molecule type" value="Genomic_DNA"/>
</dbReference>
<evidence type="ECO:0000313" key="4">
    <source>
        <dbReference type="Proteomes" id="UP000006898"/>
    </source>
</evidence>
<gene>
    <name evidence="3" type="ORF">DAMO_0235</name>
</gene>
<dbReference type="AlphaFoldDB" id="D5MII4"/>
<feature type="chain" id="PRO_5003074286" evidence="2">
    <location>
        <begin position="29"/>
        <end position="460"/>
    </location>
</feature>
<dbReference type="STRING" id="671143.DAMO_0235"/>
<reference evidence="3 4" key="1">
    <citation type="journal article" date="2010" name="Nature">
        <title>Nitrite-driven anaerobic methane oxidation by oxygenic bacteria.</title>
        <authorList>
            <person name="Ettwig K.F."/>
            <person name="Butler M.K."/>
            <person name="Le Paslier D."/>
            <person name="Pelletier E."/>
            <person name="Mangenot S."/>
            <person name="Kuypers M.M.M."/>
            <person name="Schreiber F."/>
            <person name="Dutilh B.E."/>
            <person name="Zedelius J."/>
            <person name="de Beer D."/>
            <person name="Gloerich J."/>
            <person name="Wessels H.J.C.T."/>
            <person name="van Allen T."/>
            <person name="Luesken F."/>
            <person name="Wu M."/>
            <person name="van de Pas-Schoonen K.T."/>
            <person name="Op den Camp H.J.M."/>
            <person name="Janssen-Megens E.M."/>
            <person name="Francoijs K-J."/>
            <person name="Stunnenberg H."/>
            <person name="Weissenbach J."/>
            <person name="Jetten M.S.M."/>
            <person name="Strous M."/>
        </authorList>
    </citation>
    <scope>NUCLEOTIDE SEQUENCE [LARGE SCALE GENOMIC DNA]</scope>
</reference>
<protein>
    <submittedName>
        <fullName evidence="3">Uncharacterized protein</fullName>
    </submittedName>
</protein>
<organism evidence="3 4">
    <name type="scientific">Methylomirabilis oxygeniifera</name>
    <dbReference type="NCBI Taxonomy" id="671143"/>
    <lineage>
        <taxon>Bacteria</taxon>
        <taxon>Candidatus Methylomirabilota</taxon>
        <taxon>Candidatus Methylomirabilia</taxon>
        <taxon>Candidatus Methylomirabilales</taxon>
        <taxon>Candidatus Methylomirabilaceae</taxon>
        <taxon>Candidatus Methylomirabilis</taxon>
    </lineage>
</organism>
<evidence type="ECO:0000256" key="1">
    <source>
        <dbReference type="SAM" id="MobiDB-lite"/>
    </source>
</evidence>
<dbReference type="HOGENOM" id="CLU_594079_0_0_0"/>
<dbReference type="KEGG" id="mox:DAMO_0235"/>
<sequence>MKQSRIRGILAGAAAVALIGGTVAPALANTELVPASRLVAPFLDISSGRDTFYMLVNVSQNVNLNKVAYPISGTVDLGPWGVHLEHYGQSCDRVDESTGLTPGDIDQFDLLVNSVARTTTGSGQALGAVTPSATQSGVAGRGWTDIDIRYGSGTLTGSTSIQANVLLGTAIISDFGSDFAFAYPMASMIGTSTSGGNPGFIGGKIVQRNATGTATAWFGRYEPLPHRVFVPIYFADGTESGSGETFNSFLVVAGPPDGNWDRSDDGEAPGQSTGKGLAGPPNLTLNLIVWDGCEQNTSFNYSSHFLNNTYAALFGTTTNRSTWKTAVPTSCPAAFASRDELSGQALGWIDIINSAKACDNTANGTAGCPVGTGTGAGTGTGQARGMAGINVSNVVSSSVNLGDVTRLWGDASPWGVSPASGDTATCYNGVACRYSLVDLVRHVDIDQTGTLTSSNSISEQ</sequence>
<accession>D5MII4</accession>
<keyword evidence="2" id="KW-0732">Signal</keyword>
<feature type="signal peptide" evidence="2">
    <location>
        <begin position="1"/>
        <end position="28"/>
    </location>
</feature>
<name>D5MII4_METO1</name>
<feature type="region of interest" description="Disordered" evidence="1">
    <location>
        <begin position="257"/>
        <end position="278"/>
    </location>
</feature>
<evidence type="ECO:0000313" key="3">
    <source>
        <dbReference type="EMBL" id="CBE67334.1"/>
    </source>
</evidence>